<dbReference type="Gene3D" id="4.10.1060.10">
    <property type="entry name" value="Zinc finger, RanBP2-type"/>
    <property type="match status" value="1"/>
</dbReference>
<gene>
    <name evidence="7" type="primary">Cbn-tag-294</name>
    <name evidence="7" type="ORF">CAEBREN_19090</name>
</gene>
<dbReference type="InterPro" id="IPR039958">
    <property type="entry name" value="RYBP/YAF2"/>
</dbReference>
<evidence type="ECO:0000256" key="1">
    <source>
        <dbReference type="ARBA" id="ARBA00022723"/>
    </source>
</evidence>
<proteinExistence type="predicted"/>
<keyword evidence="1" id="KW-0479">Metal-binding</keyword>
<dbReference type="OMA" id="CQIPDYM"/>
<dbReference type="GO" id="GO:0008270">
    <property type="term" value="F:zinc ion binding"/>
    <property type="evidence" value="ECO:0007669"/>
    <property type="project" value="UniProtKB-KW"/>
</dbReference>
<evidence type="ECO:0000313" key="7">
    <source>
        <dbReference type="EMBL" id="EGT30274.1"/>
    </source>
</evidence>
<evidence type="ECO:0000259" key="6">
    <source>
        <dbReference type="PROSITE" id="PS50199"/>
    </source>
</evidence>
<reference evidence="8" key="1">
    <citation type="submission" date="2011-07" db="EMBL/GenBank/DDBJ databases">
        <authorList>
            <consortium name="Caenorhabditis brenneri Sequencing and Analysis Consortium"/>
            <person name="Wilson R.K."/>
        </authorList>
    </citation>
    <scope>NUCLEOTIDE SEQUENCE [LARGE SCALE GENOMIC DNA]</scope>
    <source>
        <strain evidence="8">PB2801</strain>
    </source>
</reference>
<feature type="region of interest" description="Disordered" evidence="5">
    <location>
        <begin position="160"/>
        <end position="210"/>
    </location>
</feature>
<name>G0M6J4_CAEBE</name>
<feature type="compositionally biased region" description="Polar residues" evidence="5">
    <location>
        <begin position="397"/>
        <end position="407"/>
    </location>
</feature>
<feature type="region of interest" description="Disordered" evidence="5">
    <location>
        <begin position="85"/>
        <end position="123"/>
    </location>
</feature>
<dbReference type="STRING" id="135651.G0M6J4"/>
<dbReference type="InterPro" id="IPR001876">
    <property type="entry name" value="Znf_RanBP2"/>
</dbReference>
<evidence type="ECO:0000313" key="8">
    <source>
        <dbReference type="Proteomes" id="UP000008068"/>
    </source>
</evidence>
<dbReference type="HOGENOM" id="CLU_706441_0_0_1"/>
<dbReference type="GO" id="GO:0045893">
    <property type="term" value="P:positive regulation of DNA-templated transcription"/>
    <property type="evidence" value="ECO:0007669"/>
    <property type="project" value="InterPro"/>
</dbReference>
<feature type="domain" description="RanBP2-type" evidence="6">
    <location>
        <begin position="29"/>
        <end position="58"/>
    </location>
</feature>
<dbReference type="FunCoup" id="G0M6J4">
    <property type="interactions" value="473"/>
</dbReference>
<protein>
    <submittedName>
        <fullName evidence="7">CBN-TAG-294 protein</fullName>
    </submittedName>
</protein>
<dbReference type="GO" id="GO:0005634">
    <property type="term" value="C:nucleus"/>
    <property type="evidence" value="ECO:0007669"/>
    <property type="project" value="TreeGrafter"/>
</dbReference>
<dbReference type="InterPro" id="IPR036443">
    <property type="entry name" value="Znf_RanBP2_sf"/>
</dbReference>
<dbReference type="SUPFAM" id="SSF90209">
    <property type="entry name" value="Ran binding protein zinc finger-like"/>
    <property type="match status" value="1"/>
</dbReference>
<dbReference type="OrthoDB" id="10063208at2759"/>
<evidence type="ECO:0000256" key="5">
    <source>
        <dbReference type="SAM" id="MobiDB-lite"/>
    </source>
</evidence>
<dbReference type="EMBL" id="GL379786">
    <property type="protein sequence ID" value="EGT30274.1"/>
    <property type="molecule type" value="Genomic_DNA"/>
</dbReference>
<organism evidence="8">
    <name type="scientific">Caenorhabditis brenneri</name>
    <name type="common">Nematode worm</name>
    <dbReference type="NCBI Taxonomy" id="135651"/>
    <lineage>
        <taxon>Eukaryota</taxon>
        <taxon>Metazoa</taxon>
        <taxon>Ecdysozoa</taxon>
        <taxon>Nematoda</taxon>
        <taxon>Chromadorea</taxon>
        <taxon>Rhabditida</taxon>
        <taxon>Rhabditina</taxon>
        <taxon>Rhabditomorpha</taxon>
        <taxon>Rhabditoidea</taxon>
        <taxon>Rhabditidae</taxon>
        <taxon>Peloderinae</taxon>
        <taxon>Caenorhabditis</taxon>
    </lineage>
</organism>
<dbReference type="PROSITE" id="PS01358">
    <property type="entry name" value="ZF_RANBP2_1"/>
    <property type="match status" value="1"/>
</dbReference>
<dbReference type="GO" id="GO:0003712">
    <property type="term" value="F:transcription coregulator activity"/>
    <property type="evidence" value="ECO:0007669"/>
    <property type="project" value="TreeGrafter"/>
</dbReference>
<dbReference type="Proteomes" id="UP000008068">
    <property type="component" value="Unassembled WGS sequence"/>
</dbReference>
<feature type="region of interest" description="Disordered" evidence="5">
    <location>
        <begin position="377"/>
        <end position="407"/>
    </location>
</feature>
<keyword evidence="8" id="KW-1185">Reference proteome</keyword>
<dbReference type="PROSITE" id="PS50199">
    <property type="entry name" value="ZF_RANBP2_2"/>
    <property type="match status" value="1"/>
</dbReference>
<dbReference type="PANTHER" id="PTHR12920">
    <property type="entry name" value="RYBP AND YAF2-RELATED"/>
    <property type="match status" value="1"/>
</dbReference>
<evidence type="ECO:0000256" key="4">
    <source>
        <dbReference type="PROSITE-ProRule" id="PRU00322"/>
    </source>
</evidence>
<dbReference type="SMART" id="SM00547">
    <property type="entry name" value="ZnF_RBZ"/>
    <property type="match status" value="1"/>
</dbReference>
<dbReference type="AlphaFoldDB" id="G0M6J4"/>
<keyword evidence="2 4" id="KW-0863">Zinc-finger</keyword>
<dbReference type="GO" id="GO:0003677">
    <property type="term" value="F:DNA binding"/>
    <property type="evidence" value="ECO:0007669"/>
    <property type="project" value="TreeGrafter"/>
</dbReference>
<sequence length="450" mass="50444">MSGRKRTKRKNSDEDFDVDEGDDGFELDDINTWACHSCTFVNRAAAFRCNVCGTRKGTSTRRSRCNDNVVEMQKSITDMVQKQMEKEKSLKRKERSMIKSVTRDEGETSAEVKTEKPDETVEQQKIEHVDATIPAETVTITTIEAVTPKLEAAPEVKTEVIEKHNETRKSTPVTKTPEEKKPREYKKKSPKLSRDSTPYLNGTSTPSTIPVPQQVTAAQMLSQEMTPVYQAMPPVPYIPEMHLPPCSSSPKIVKNTPEVKIETAPRPQPSITIPAVPSASNFVPQPSMTITPEMLSKLLPEAAKTTKPPEISLLHHLPERVVKKLNHQLPYDFEVLRAHKRMTGIDPIIADTEAVLLPNNWDQQKVMRELASSLGANHIVSPTTSRQSSETDSSSSDGNRSFETPLSDAHQSVSKCCQIPDYMIHRDAPQKIFIVANGYPAFFEEFPRRI</sequence>
<evidence type="ECO:0000256" key="3">
    <source>
        <dbReference type="ARBA" id="ARBA00022833"/>
    </source>
</evidence>
<feature type="compositionally biased region" description="Low complexity" evidence="5">
    <location>
        <begin position="383"/>
        <end position="396"/>
    </location>
</feature>
<feature type="region of interest" description="Disordered" evidence="5">
    <location>
        <begin position="1"/>
        <end position="21"/>
    </location>
</feature>
<dbReference type="eggNOG" id="KOG4477">
    <property type="taxonomic scope" value="Eukaryota"/>
</dbReference>
<accession>G0M6J4</accession>
<feature type="compositionally biased region" description="Basic and acidic residues" evidence="5">
    <location>
        <begin position="95"/>
        <end position="123"/>
    </location>
</feature>
<feature type="compositionally biased region" description="Basic and acidic residues" evidence="5">
    <location>
        <begin position="160"/>
        <end position="169"/>
    </location>
</feature>
<feature type="compositionally biased region" description="Polar residues" evidence="5">
    <location>
        <begin position="195"/>
        <end position="210"/>
    </location>
</feature>
<dbReference type="InParanoid" id="G0M6J4"/>
<dbReference type="PANTHER" id="PTHR12920:SF4">
    <property type="entry name" value="GEO03726P1"/>
    <property type="match status" value="1"/>
</dbReference>
<keyword evidence="3" id="KW-0862">Zinc</keyword>
<evidence type="ECO:0000256" key="2">
    <source>
        <dbReference type="ARBA" id="ARBA00022771"/>
    </source>
</evidence>